<accession>A0AA91I6G2</accession>
<gene>
    <name evidence="1" type="ORF">A1356_05685</name>
</gene>
<protein>
    <submittedName>
        <fullName evidence="1">Uncharacterized protein</fullName>
    </submittedName>
</protein>
<name>A0AA91I6G2_9GAMM</name>
<comment type="caution">
    <text evidence="1">The sequence shown here is derived from an EMBL/GenBank/DDBJ whole genome shotgun (WGS) entry which is preliminary data.</text>
</comment>
<evidence type="ECO:0000313" key="1">
    <source>
        <dbReference type="EMBL" id="OAI28794.1"/>
    </source>
</evidence>
<proteinExistence type="predicted"/>
<organism evidence="1 2">
    <name type="scientific">Methylomonas koyamae</name>
    <dbReference type="NCBI Taxonomy" id="702114"/>
    <lineage>
        <taxon>Bacteria</taxon>
        <taxon>Pseudomonadati</taxon>
        <taxon>Pseudomonadota</taxon>
        <taxon>Gammaproteobacteria</taxon>
        <taxon>Methylococcales</taxon>
        <taxon>Methylococcaceae</taxon>
        <taxon>Methylomonas</taxon>
    </lineage>
</organism>
<dbReference type="EMBL" id="LUUL01000053">
    <property type="protein sequence ID" value="OAI28794.1"/>
    <property type="molecule type" value="Genomic_DNA"/>
</dbReference>
<dbReference type="Proteomes" id="UP000077734">
    <property type="component" value="Unassembled WGS sequence"/>
</dbReference>
<evidence type="ECO:0000313" key="2">
    <source>
        <dbReference type="Proteomes" id="UP000077734"/>
    </source>
</evidence>
<dbReference type="AlphaFoldDB" id="A0AA91I6G2"/>
<sequence>MFSPFGPAYRLFKFVPDEFVLGQKKETKDKSAWSRFGRQRRTECERRDGPSQQAALHTALILRFSPLPRVFRKGIPALAKNARHPCRAPAGDITQHFHVRRPSDAAHANRLSCRFVSPKAAMLGAV</sequence>
<reference evidence="1 2" key="1">
    <citation type="submission" date="2016-03" db="EMBL/GenBank/DDBJ databases">
        <authorList>
            <person name="Heylen K."/>
            <person name="De Vos P."/>
            <person name="Vekeman B."/>
        </authorList>
    </citation>
    <scope>NUCLEOTIDE SEQUENCE [LARGE SCALE GENOMIC DNA]</scope>
    <source>
        <strain evidence="1 2">R-49807</strain>
    </source>
</reference>
<keyword evidence="2" id="KW-1185">Reference proteome</keyword>